<evidence type="ECO:0000256" key="2">
    <source>
        <dbReference type="SAM" id="MobiDB-lite"/>
    </source>
</evidence>
<feature type="region of interest" description="Disordered" evidence="2">
    <location>
        <begin position="52"/>
        <end position="80"/>
    </location>
</feature>
<accession>A0A1J4MSB9</accession>
<feature type="compositionally biased region" description="Polar residues" evidence="2">
    <location>
        <begin position="721"/>
        <end position="734"/>
    </location>
</feature>
<gene>
    <name evidence="3" type="ORF">cand_021120</name>
</gene>
<feature type="region of interest" description="Disordered" evidence="2">
    <location>
        <begin position="715"/>
        <end position="734"/>
    </location>
</feature>
<dbReference type="EMBL" id="LRBS01000045">
    <property type="protein sequence ID" value="OII77130.1"/>
    <property type="molecule type" value="Genomic_DNA"/>
</dbReference>
<comment type="caution">
    <text evidence="3">The sequence shown here is derived from an EMBL/GenBank/DDBJ whole genome shotgun (WGS) entry which is preliminary data.</text>
</comment>
<feature type="coiled-coil region" evidence="1">
    <location>
        <begin position="772"/>
        <end position="865"/>
    </location>
</feature>
<dbReference type="RefSeq" id="XP_067068976.1">
    <property type="nucleotide sequence ID" value="XM_067212342.1"/>
</dbReference>
<evidence type="ECO:0000256" key="1">
    <source>
        <dbReference type="SAM" id="Coils"/>
    </source>
</evidence>
<reference evidence="3 4" key="1">
    <citation type="submission" date="2016-10" db="EMBL/GenBank/DDBJ databases">
        <title>Reductive evolution of mitochondrial metabolism and differential evolution of invasion-related proteins in Cryptosporidium.</title>
        <authorList>
            <person name="Liu S."/>
            <person name="Roellig D.M."/>
            <person name="Guo Y."/>
            <person name="Li N."/>
            <person name="Frace M.A."/>
            <person name="Tang K."/>
            <person name="Zhang L."/>
            <person name="Feng Y."/>
            <person name="Xiao L."/>
        </authorList>
    </citation>
    <scope>NUCLEOTIDE SEQUENCE [LARGE SCALE GENOMIC DNA]</scope>
    <source>
        <strain evidence="3">30847</strain>
    </source>
</reference>
<organism evidence="3 4">
    <name type="scientific">Cryptosporidium andersoni</name>
    <dbReference type="NCBI Taxonomy" id="117008"/>
    <lineage>
        <taxon>Eukaryota</taxon>
        <taxon>Sar</taxon>
        <taxon>Alveolata</taxon>
        <taxon>Apicomplexa</taxon>
        <taxon>Conoidasida</taxon>
        <taxon>Coccidia</taxon>
        <taxon>Eucoccidiorida</taxon>
        <taxon>Eimeriorina</taxon>
        <taxon>Cryptosporidiidae</taxon>
        <taxon>Cryptosporidium</taxon>
    </lineage>
</organism>
<dbReference type="OrthoDB" id="341101at2759"/>
<name>A0A1J4MSB9_9CRYT</name>
<dbReference type="Proteomes" id="UP000186804">
    <property type="component" value="Unassembled WGS sequence"/>
</dbReference>
<keyword evidence="4" id="KW-1185">Reference proteome</keyword>
<evidence type="ECO:0000313" key="3">
    <source>
        <dbReference type="EMBL" id="OII77130.1"/>
    </source>
</evidence>
<feature type="coiled-coil region" evidence="1">
    <location>
        <begin position="165"/>
        <end position="227"/>
    </location>
</feature>
<feature type="compositionally biased region" description="Basic and acidic residues" evidence="2">
    <location>
        <begin position="55"/>
        <end position="80"/>
    </location>
</feature>
<protein>
    <submittedName>
        <fullName evidence="3">Uncharacterized protein</fullName>
    </submittedName>
</protein>
<sequence length="1165" mass="135739">MDRDYSKILVYLFVCIPNKLTLLSHVWLRRREHVYWSIHGLSRKLNMRTSIPNKGLDDLRSSRQTKEGHNNEQKRERNDTEEELVKLLEENFKLKEELTKYKEDRASADELYDQMKNLLDESISKLKDKDEEIQKILSMYDTLNIKWKSYVSSMAKQLSINNERFKEINQDRDNIKDKLRKLEKQNAEQETKISSYEELIHVDQLLLQQYKLVEEGLRSELDKLTEASLNFKSTLEKLHKDYICEREKYKVIIKKQSQKLSNLSVTVEKFKGRFTYNIGNKNGILDKLFDQEVLDKVNHFKDEEIIKGVMSPLEYELGILWANYNEDTTRFLCQILGSCIGFDEMVSIDAATNFRQTNNIYKDQSNKLWFHNYCKYVATIVKLYRIFGQCNILLQYIQYKAYRHLSESEVQKIINNTNKVGTIKWVCLFGLELGFLVVSLGHLISKYRNRKVCKLGEIDKSCDALLSTLNIPFLDLTLKTLDEIFQAILNNNLSPGVTYDIITELRTKLDLIDELEQTNLSLLSSEDKSKDTNESNHVKLTSTKRNIPLCSIDAILNINIALAIMSRVSGSYLSIDKFSYIFRISLDLSEKLYSLCGKLSLVGVHYPIDYSLYTWKSSYWYDVTQGKDSKSEALSHLVDLQKSAFKDTTDCTIQLHKSKSEDINATFSSIYCILQKLESSFDSLINLLEKTNSGDESPEIILSRNISERIKEYLENEDSSENSISQEAEDITTNQDISNSKQVDSLTIDISSQNMPKLSQYQSIMENPKKERAKAEILSRQLSEKVRTLEKELVNQRVLYSSYKTLDAEYKKLQSLKQDLMSKIEVFEIQTQKDENQIKLDEDNIRKLKQQIDDLQKNLEIQKNIPKIKAYSEVDVLEPIYLRKFIRILQNKIYLMEMEKWQLDLAKYNPNDKMKQILYYKQIQQFRQMPLLNSFGCNTLDSLAKKLLDLQNEKERVGKDYNYTGRDFKGYLELEKVDNLVSTQKSDIEGNKTQPSEDLNTKDIGKLFTDVTNEHKTLLNLISDFKNIQHEILVHRCSMPIFGVTSSPENKNVVDIWDKYTKHDMELRYRLKLLNKSVQSILLGVQGLNSTNKKVPNLNKQNSLLAYPQELGDIGEYISNTNDQPISKMTLKLPSKSTKYSKIDKENLVVTPSQWNQITHYLVHL</sequence>
<evidence type="ECO:0000313" key="4">
    <source>
        <dbReference type="Proteomes" id="UP000186804"/>
    </source>
</evidence>
<proteinExistence type="predicted"/>
<keyword evidence="1" id="KW-0175">Coiled coil</keyword>
<dbReference type="GeneID" id="92366296"/>
<dbReference type="VEuPathDB" id="CryptoDB:cand_021120"/>
<dbReference type="AlphaFoldDB" id="A0A1J4MSB9"/>